<sequence>MNKIKNYLPDALAVVLFIAIGFLYFFQPVTEGLVLTGHDHSGGVGAGVEMQEYYQRTGERTRWTNALFSGMPTYQMAPSYDSTDTLVGLQKVYQLGLTGVAMYVFVMLLGFYILLRAFDFKVWMAALGAILWAFSSYFFIIIGAGHIWKVMALAYIPPTIAGLVLCYRGKYLWGGVVTAFFLALQIMSNHVQMSYYFLPVMGLMALAYLVQAVKEKKMAGWCKATGMLIVAGLLGVAINSSNLYHTYQYSKESMRGKSELAYKNKQDPGNQTKDGLERDYITQWSYGIGETWSLLVPNVKGGASLPLTASEKAMEKANPQYTPVYQALTQYWGEQPGTSGPVYVGAFVMMLFVLSLFVLKGPMKWCLLALTVLSVMLSWGRNFMGLTNLFLDYVPLYDKFRAVASILVVAEFTIPLLAMLGLKALLEQPELLKAKLKYVYASFALTGGFALLFALMPDVFFGNYISTAEMSMLQDATAKGYIPGDMLGGILGNLHEMRKAVVVADAWRSFIIIAIGLLLLLAYNAKKVSGGVLVSAVFVLCLFDLWQVDKRYLNDGMFSEPVSAATNVVPKTPADEFILRDKDKDYRVMNLAGSPFNENKTSYYHKSIGGYHAAKLRRYQEMIEEHIAPEMGKFARAVAAVRGDLSKVDGDTIFPVLNMLNVKYAIMGQEGGQTFPVPNPHANGNGWFVKEVRYVTSADDEILGLHRVNPKGIALVAGKYKGILGVAEGSQPVDSAATVRLTSYDANALVYEVNSSKGGVVVFSEIYYPGWQATVDGEPVEIACADYILRAIKVAPGKHTVAFKFDPKSLHVTETVANVSLVLLMLGMLFLLGREVWKRRKETQK</sequence>
<evidence type="ECO:0000313" key="3">
    <source>
        <dbReference type="Proteomes" id="UP000005546"/>
    </source>
</evidence>
<feature type="transmembrane region" description="Helical" evidence="1">
    <location>
        <begin position="340"/>
        <end position="359"/>
    </location>
</feature>
<keyword evidence="1" id="KW-0472">Membrane</keyword>
<feature type="transmembrane region" description="Helical" evidence="1">
    <location>
        <begin position="816"/>
        <end position="837"/>
    </location>
</feature>
<protein>
    <recommendedName>
        <fullName evidence="4">Bacterial membrane protein YfhO</fullName>
    </recommendedName>
</protein>
<feature type="transmembrane region" description="Helical" evidence="1">
    <location>
        <begin position="7"/>
        <end position="26"/>
    </location>
</feature>
<feature type="transmembrane region" description="Helical" evidence="1">
    <location>
        <begin position="225"/>
        <end position="244"/>
    </location>
</feature>
<evidence type="ECO:0000313" key="2">
    <source>
        <dbReference type="EMBL" id="EGG54667.1"/>
    </source>
</evidence>
<comment type="caution">
    <text evidence="2">The sequence shown here is derived from an EMBL/GenBank/DDBJ whole genome shotgun (WGS) entry which is preliminary data.</text>
</comment>
<reference evidence="2 3" key="1">
    <citation type="submission" date="2011-02" db="EMBL/GenBank/DDBJ databases">
        <authorList>
            <person name="Weinstock G."/>
            <person name="Sodergren E."/>
            <person name="Clifton S."/>
            <person name="Fulton L."/>
            <person name="Fulton B."/>
            <person name="Courtney L."/>
            <person name="Fronick C."/>
            <person name="Harrison M."/>
            <person name="Strong C."/>
            <person name="Farmer C."/>
            <person name="Delahaunty K."/>
            <person name="Markovic C."/>
            <person name="Hall O."/>
            <person name="Minx P."/>
            <person name="Tomlinson C."/>
            <person name="Mitreva M."/>
            <person name="Hou S."/>
            <person name="Chen J."/>
            <person name="Wollam A."/>
            <person name="Pepin K.H."/>
            <person name="Johnson M."/>
            <person name="Bhonagiri V."/>
            <person name="Zhang X."/>
            <person name="Suruliraj S."/>
            <person name="Warren W."/>
            <person name="Chinwalla A."/>
            <person name="Mardis E.R."/>
            <person name="Wilson R.K."/>
        </authorList>
    </citation>
    <scope>NUCLEOTIDE SEQUENCE [LARGE SCALE GENOMIC DNA]</scope>
    <source>
        <strain evidence="2 3">YIT 11841</strain>
    </source>
</reference>
<dbReference type="EMBL" id="AFBR01000036">
    <property type="protein sequence ID" value="EGG54667.1"/>
    <property type="molecule type" value="Genomic_DNA"/>
</dbReference>
<dbReference type="AlphaFoldDB" id="F3QTE2"/>
<feature type="transmembrane region" description="Helical" evidence="1">
    <location>
        <begin position="438"/>
        <end position="456"/>
    </location>
</feature>
<gene>
    <name evidence="2" type="ORF">HMPREF9442_01459</name>
</gene>
<feature type="transmembrane region" description="Helical" evidence="1">
    <location>
        <begin position="530"/>
        <end position="548"/>
    </location>
</feature>
<feature type="transmembrane region" description="Helical" evidence="1">
    <location>
        <begin position="122"/>
        <end position="141"/>
    </location>
</feature>
<feature type="transmembrane region" description="Helical" evidence="1">
    <location>
        <begin position="194"/>
        <end position="213"/>
    </location>
</feature>
<keyword evidence="3" id="KW-1185">Reference proteome</keyword>
<keyword evidence="1" id="KW-1133">Transmembrane helix</keyword>
<feature type="transmembrane region" description="Helical" evidence="1">
    <location>
        <begin position="171"/>
        <end position="188"/>
    </location>
</feature>
<keyword evidence="1" id="KW-0812">Transmembrane</keyword>
<dbReference type="RefSeq" id="WP_008626565.1">
    <property type="nucleotide sequence ID" value="NZ_GL883837.1"/>
</dbReference>
<name>F3QTE2_9BACT</name>
<dbReference type="eggNOG" id="COG4485">
    <property type="taxonomic scope" value="Bacteria"/>
</dbReference>
<dbReference type="PANTHER" id="PTHR38454">
    <property type="entry name" value="INTEGRAL MEMBRANE PROTEIN-RELATED"/>
    <property type="match status" value="1"/>
</dbReference>
<accession>F3QTE2</accession>
<feature type="transmembrane region" description="Helical" evidence="1">
    <location>
        <begin position="92"/>
        <end position="115"/>
    </location>
</feature>
<proteinExistence type="predicted"/>
<dbReference type="PANTHER" id="PTHR38454:SF1">
    <property type="entry name" value="INTEGRAL MEMBRANE PROTEIN"/>
    <property type="match status" value="1"/>
</dbReference>
<dbReference type="STRING" id="762982.HMPREF9442_01459"/>
<dbReference type="OrthoDB" id="9772884at2"/>
<feature type="transmembrane region" description="Helical" evidence="1">
    <location>
        <begin position="506"/>
        <end position="523"/>
    </location>
</feature>
<dbReference type="Pfam" id="PF09586">
    <property type="entry name" value="YfhO"/>
    <property type="match status" value="1"/>
</dbReference>
<dbReference type="Proteomes" id="UP000005546">
    <property type="component" value="Unassembled WGS sequence"/>
</dbReference>
<feature type="transmembrane region" description="Helical" evidence="1">
    <location>
        <begin position="366"/>
        <end position="384"/>
    </location>
</feature>
<feature type="transmembrane region" description="Helical" evidence="1">
    <location>
        <begin position="404"/>
        <end position="426"/>
    </location>
</feature>
<evidence type="ECO:0000256" key="1">
    <source>
        <dbReference type="SAM" id="Phobius"/>
    </source>
</evidence>
<organism evidence="2 3">
    <name type="scientific">Paraprevotella xylaniphila YIT 11841</name>
    <dbReference type="NCBI Taxonomy" id="762982"/>
    <lineage>
        <taxon>Bacteria</taxon>
        <taxon>Pseudomonadati</taxon>
        <taxon>Bacteroidota</taxon>
        <taxon>Bacteroidia</taxon>
        <taxon>Bacteroidales</taxon>
        <taxon>Prevotellaceae</taxon>
        <taxon>Paraprevotella</taxon>
    </lineage>
</organism>
<dbReference type="InterPro" id="IPR018580">
    <property type="entry name" value="Uncharacterised_YfhO"/>
</dbReference>
<evidence type="ECO:0008006" key="4">
    <source>
        <dbReference type="Google" id="ProtNLM"/>
    </source>
</evidence>
<feature type="transmembrane region" description="Helical" evidence="1">
    <location>
        <begin position="147"/>
        <end position="166"/>
    </location>
</feature>
<dbReference type="HOGENOM" id="CLU_008305_0_0_10"/>